<evidence type="ECO:0000313" key="1">
    <source>
        <dbReference type="EMBL" id="SVA91302.1"/>
    </source>
</evidence>
<dbReference type="AlphaFoldDB" id="A0A381ZR05"/>
<sequence length="115" mass="13389">MRSFFVLLLMIIVSAAVGKEPGNLCKIAINEKTDYQVLGIYGSPLESEWHPAAAYVLLKEMYRFEVLQKEFQQKSPPWRFEFVEMSGGKTMAFVYHLENRFDYCFGPNAFYVKKN</sequence>
<protein>
    <submittedName>
        <fullName evidence="1">Uncharacterized protein</fullName>
    </submittedName>
</protein>
<proteinExistence type="predicted"/>
<accession>A0A381ZR05</accession>
<gene>
    <name evidence="1" type="ORF">METZ01_LOCUS144156</name>
</gene>
<dbReference type="EMBL" id="UINC01022194">
    <property type="protein sequence ID" value="SVA91302.1"/>
    <property type="molecule type" value="Genomic_DNA"/>
</dbReference>
<reference evidence="1" key="1">
    <citation type="submission" date="2018-05" db="EMBL/GenBank/DDBJ databases">
        <authorList>
            <person name="Lanie J.A."/>
            <person name="Ng W.-L."/>
            <person name="Kazmierczak K.M."/>
            <person name="Andrzejewski T.M."/>
            <person name="Davidsen T.M."/>
            <person name="Wayne K.J."/>
            <person name="Tettelin H."/>
            <person name="Glass J.I."/>
            <person name="Rusch D."/>
            <person name="Podicherti R."/>
            <person name="Tsui H.-C.T."/>
            <person name="Winkler M.E."/>
        </authorList>
    </citation>
    <scope>NUCLEOTIDE SEQUENCE</scope>
</reference>
<name>A0A381ZR05_9ZZZZ</name>
<organism evidence="1">
    <name type="scientific">marine metagenome</name>
    <dbReference type="NCBI Taxonomy" id="408172"/>
    <lineage>
        <taxon>unclassified sequences</taxon>
        <taxon>metagenomes</taxon>
        <taxon>ecological metagenomes</taxon>
    </lineage>
</organism>